<dbReference type="Proteomes" id="UP000199088">
    <property type="component" value="Unassembled WGS sequence"/>
</dbReference>
<sequence>MDVVFVAYNPADYSAFQSERRKAGDMLSAEQETLARALAERAKSGELALFMGAGTSMSAGLPSWNGLLAALAARVDLPFDAAAWDRLGPLDAAELLRRRAADVHHGEEGALGWLVSEIIAPKKRYGLTHVQLAALHCEQAITTNFDHLYEDAVAAVDGRRPLVVLPGGKSRELAGTSSAGWLLKLHGDVSAPASVVLARRSFVTYDAQRRPLGGVLQSTLLTKHLLVVGASMTDDNVIRLIHEVAELGERSHGSATELGTVISLQRDDLRQQIWKPEFAYLALGERNGDVGRAARELEVFLDRVVLLSETGQAHLISERYAPLLGTDAERRAAASARHLHEEIAGLGGEGWSALRAALEQFGADPT</sequence>
<keyword evidence="2" id="KW-1185">Reference proteome</keyword>
<organism evidence="1 2">
    <name type="scientific">Klenkia soli</name>
    <dbReference type="NCBI Taxonomy" id="1052260"/>
    <lineage>
        <taxon>Bacteria</taxon>
        <taxon>Bacillati</taxon>
        <taxon>Actinomycetota</taxon>
        <taxon>Actinomycetes</taxon>
        <taxon>Geodermatophilales</taxon>
        <taxon>Geodermatophilaceae</taxon>
        <taxon>Klenkia</taxon>
    </lineage>
</organism>
<gene>
    <name evidence="1" type="ORF">SAMN05660199_03182</name>
</gene>
<dbReference type="InterPro" id="IPR029035">
    <property type="entry name" value="DHS-like_NAD/FAD-binding_dom"/>
</dbReference>
<evidence type="ECO:0000313" key="1">
    <source>
        <dbReference type="EMBL" id="SDP11296.1"/>
    </source>
</evidence>
<evidence type="ECO:0000313" key="2">
    <source>
        <dbReference type="Proteomes" id="UP000199088"/>
    </source>
</evidence>
<name>A0A1H0Q3L9_9ACTN</name>
<accession>A0A1H0Q3L9</accession>
<dbReference type="STRING" id="1052260.SAMN05660199_03182"/>
<proteinExistence type="predicted"/>
<dbReference type="Gene3D" id="3.40.50.1220">
    <property type="entry name" value="TPP-binding domain"/>
    <property type="match status" value="1"/>
</dbReference>
<dbReference type="EMBL" id="FNIR01000010">
    <property type="protein sequence ID" value="SDP11296.1"/>
    <property type="molecule type" value="Genomic_DNA"/>
</dbReference>
<reference evidence="2" key="1">
    <citation type="submission" date="2016-10" db="EMBL/GenBank/DDBJ databases">
        <authorList>
            <person name="Varghese N."/>
            <person name="Submissions S."/>
        </authorList>
    </citation>
    <scope>NUCLEOTIDE SEQUENCE [LARGE SCALE GENOMIC DNA]</scope>
    <source>
        <strain evidence="2">DSM 45843</strain>
    </source>
</reference>
<protein>
    <submittedName>
        <fullName evidence="1">SIR2-like domain-containing protein</fullName>
    </submittedName>
</protein>
<dbReference type="Pfam" id="PF13289">
    <property type="entry name" value="SIR2_2"/>
    <property type="match status" value="1"/>
</dbReference>
<dbReference type="AlphaFoldDB" id="A0A1H0Q3L9"/>
<dbReference type="SUPFAM" id="SSF52467">
    <property type="entry name" value="DHS-like NAD/FAD-binding domain"/>
    <property type="match status" value="1"/>
</dbReference>